<evidence type="ECO:0000256" key="7">
    <source>
        <dbReference type="ARBA" id="ARBA00023004"/>
    </source>
</evidence>
<evidence type="ECO:0000256" key="8">
    <source>
        <dbReference type="ARBA" id="ARBA00023232"/>
    </source>
</evidence>
<evidence type="ECO:0000313" key="15">
    <source>
        <dbReference type="Proteomes" id="UP000234881"/>
    </source>
</evidence>
<feature type="binding site" evidence="11">
    <location>
        <position position="371"/>
    </location>
    <ligand>
        <name>homogentisate</name>
        <dbReference type="ChEBI" id="CHEBI:16169"/>
    </ligand>
</feature>
<dbReference type="Gene3D" id="2.60.120.10">
    <property type="entry name" value="Jelly Rolls"/>
    <property type="match status" value="1"/>
</dbReference>
<dbReference type="PANTHER" id="PTHR11056">
    <property type="entry name" value="HOMOGENTISATE 1,2-DIOXYGENASE"/>
    <property type="match status" value="1"/>
</dbReference>
<comment type="cofactor">
    <cofactor evidence="1 11">
        <name>Fe cation</name>
        <dbReference type="ChEBI" id="CHEBI:24875"/>
    </cofactor>
</comment>
<dbReference type="EC" id="1.13.11.5" evidence="9"/>
<dbReference type="FunFam" id="2.60.120.10:FF:000034">
    <property type="entry name" value="Homogentisate 1,2-dioxygenase"/>
    <property type="match status" value="1"/>
</dbReference>
<keyword evidence="7 11" id="KW-0408">Iron</keyword>
<keyword evidence="15" id="KW-1185">Reference proteome</keyword>
<dbReference type="InterPro" id="IPR046451">
    <property type="entry name" value="HgmA_C"/>
</dbReference>
<protein>
    <recommendedName>
        <fullName evidence="9">Homogentisate 1,2-dioxygenase</fullName>
        <ecNumber evidence="9">1.13.11.5</ecNumber>
    </recommendedName>
</protein>
<evidence type="ECO:0000259" key="13">
    <source>
        <dbReference type="Pfam" id="PF20510"/>
    </source>
</evidence>
<evidence type="ECO:0000256" key="3">
    <source>
        <dbReference type="ARBA" id="ARBA00022723"/>
    </source>
</evidence>
<feature type="binding site" evidence="11">
    <location>
        <position position="392"/>
    </location>
    <ligand>
        <name>homogentisate</name>
        <dbReference type="ChEBI" id="CHEBI:16169"/>
    </ligand>
</feature>
<dbReference type="GO" id="GO:0046872">
    <property type="term" value="F:metal ion binding"/>
    <property type="evidence" value="ECO:0007669"/>
    <property type="project" value="UniProtKB-KW"/>
</dbReference>
<feature type="domain" description="Homogentisate 1,2-dioxygenase C-terminal" evidence="12">
    <location>
        <begin position="302"/>
        <end position="453"/>
    </location>
</feature>
<dbReference type="PANTHER" id="PTHR11056:SF0">
    <property type="entry name" value="HOMOGENTISATE 1,2-DIOXYGENASE"/>
    <property type="match status" value="1"/>
</dbReference>
<keyword evidence="8" id="KW-0585">Phenylalanine catabolism</keyword>
<evidence type="ECO:0000256" key="4">
    <source>
        <dbReference type="ARBA" id="ARBA00022878"/>
    </source>
</evidence>
<feature type="binding site" evidence="11">
    <location>
        <position position="362"/>
    </location>
    <ligand>
        <name>Fe cation</name>
        <dbReference type="ChEBI" id="CHEBI:24875"/>
    </ligand>
</feature>
<evidence type="ECO:0000256" key="1">
    <source>
        <dbReference type="ARBA" id="ARBA00001962"/>
    </source>
</evidence>
<feature type="binding site" evidence="11">
    <location>
        <position position="356"/>
    </location>
    <ligand>
        <name>Fe cation</name>
        <dbReference type="ChEBI" id="CHEBI:24875"/>
    </ligand>
</feature>
<proteinExistence type="inferred from homology"/>
<evidence type="ECO:0000256" key="2">
    <source>
        <dbReference type="ARBA" id="ARBA00007757"/>
    </source>
</evidence>
<dbReference type="SUPFAM" id="SSF51182">
    <property type="entry name" value="RmlC-like cupins"/>
    <property type="match status" value="1"/>
</dbReference>
<dbReference type="InterPro" id="IPR011051">
    <property type="entry name" value="RmlC_Cupin_sf"/>
</dbReference>
<feature type="domain" description="Homogentisate 1,2-dioxygenase N-terminal" evidence="13">
    <location>
        <begin position="22"/>
        <end position="300"/>
    </location>
</feature>
<keyword evidence="4" id="KW-0828">Tyrosine catabolism</keyword>
<dbReference type="GO" id="GO:0004411">
    <property type="term" value="F:homogentisate 1,2-dioxygenase activity"/>
    <property type="evidence" value="ECO:0007669"/>
    <property type="project" value="UniProtKB-UniRule"/>
</dbReference>
<evidence type="ECO:0000256" key="9">
    <source>
        <dbReference type="NCBIfam" id="TIGR01015"/>
    </source>
</evidence>
<feature type="binding site" evidence="11">
    <location>
        <position position="392"/>
    </location>
    <ligand>
        <name>Fe cation</name>
        <dbReference type="ChEBI" id="CHEBI:24875"/>
    </ligand>
</feature>
<dbReference type="AlphaFoldDB" id="A0A2N5XNA1"/>
<comment type="similarity">
    <text evidence="2">Belongs to the homogentisate dioxygenase family.</text>
</comment>
<dbReference type="NCBIfam" id="TIGR01015">
    <property type="entry name" value="hmgA"/>
    <property type="match status" value="1"/>
</dbReference>
<evidence type="ECO:0000256" key="11">
    <source>
        <dbReference type="PIRSR" id="PIRSR605708-2"/>
    </source>
</evidence>
<dbReference type="Pfam" id="PF20510">
    <property type="entry name" value="HgmA_N"/>
    <property type="match status" value="1"/>
</dbReference>
<dbReference type="InterPro" id="IPR014710">
    <property type="entry name" value="RmlC-like_jellyroll"/>
</dbReference>
<reference evidence="14 15" key="1">
    <citation type="submission" date="2018-01" db="EMBL/GenBank/DDBJ databases">
        <title>The draft genome sequence of Cohaesibacter sp. H1304.</title>
        <authorList>
            <person name="Wang N.-N."/>
            <person name="Du Z.-J."/>
        </authorList>
    </citation>
    <scope>NUCLEOTIDE SEQUENCE [LARGE SCALE GENOMIC DNA]</scope>
    <source>
        <strain evidence="14 15">H1304</strain>
    </source>
</reference>
<dbReference type="GO" id="GO:0006559">
    <property type="term" value="P:L-phenylalanine catabolic process"/>
    <property type="evidence" value="ECO:0007669"/>
    <property type="project" value="UniProtKB-UniRule"/>
</dbReference>
<sequence>MTFKLPDTITQANDGTGPHKGYMPGFGNDFETEALPDALPQGQNSPQKCAYGLYAEQLSGTAFTAPRGQNERTWCYRIRPSVKHTGRFSRIDLPYWKTAPHVTTDKDNAQANDIISLGQYRWDPVPHTDQDLTWVTGMRTMTTAGDVNTQVGMASHVYLVNTSMQDEYFFSADSELLIVPQEGRLRFCTELGIIDLEPKEIAIIPRGLVYRVEVLEGPCRGFVCENYGQKFDLPGRGPIGANCLANPRDFKCPVAAFEDRDAKSRVVIKWCGQFHETFIDHSPLDVVAWHGNYCAYKYDLRTFSPVGAILFDHPDPSIFTVLTAPSGQPGTANIDFVLFRERWLVAENTFRPPWYHKNLMSEMMGNIYGIYDAKPEGFVPGGLSLHNCMLPHGPDLDAFTHGSTEPMEPAFLDKTMSFMFETRFPQHLTAFAANEAPMQDNYIDCWTSIEKKFDGTPGAK</sequence>
<dbReference type="InterPro" id="IPR046452">
    <property type="entry name" value="HgmA_N"/>
</dbReference>
<evidence type="ECO:0000256" key="5">
    <source>
        <dbReference type="ARBA" id="ARBA00022964"/>
    </source>
</evidence>
<dbReference type="Proteomes" id="UP000234881">
    <property type="component" value="Unassembled WGS sequence"/>
</dbReference>
<evidence type="ECO:0000256" key="10">
    <source>
        <dbReference type="PIRSR" id="PIRSR605708-1"/>
    </source>
</evidence>
<gene>
    <name evidence="14" type="ORF">C0081_17840</name>
</gene>
<organism evidence="14 15">
    <name type="scientific">Cohaesibacter celericrescens</name>
    <dbReference type="NCBI Taxonomy" id="2067669"/>
    <lineage>
        <taxon>Bacteria</taxon>
        <taxon>Pseudomonadati</taxon>
        <taxon>Pseudomonadota</taxon>
        <taxon>Alphaproteobacteria</taxon>
        <taxon>Hyphomicrobiales</taxon>
        <taxon>Cohaesibacteraceae</taxon>
    </lineage>
</organism>
<dbReference type="RefSeq" id="WP_101535204.1">
    <property type="nucleotide sequence ID" value="NZ_JBFHIU010000022.1"/>
</dbReference>
<dbReference type="OrthoDB" id="9811253at2"/>
<dbReference type="CDD" id="cd07000">
    <property type="entry name" value="cupin_HGO_N"/>
    <property type="match status" value="1"/>
</dbReference>
<feature type="active site" description="Proton acceptor" evidence="10">
    <location>
        <position position="313"/>
    </location>
</feature>
<dbReference type="GO" id="GO:0006572">
    <property type="term" value="P:L-tyrosine catabolic process"/>
    <property type="evidence" value="ECO:0007669"/>
    <property type="project" value="UniProtKB-UniRule"/>
</dbReference>
<dbReference type="InterPro" id="IPR005708">
    <property type="entry name" value="Homogentis_dOase"/>
</dbReference>
<evidence type="ECO:0000256" key="6">
    <source>
        <dbReference type="ARBA" id="ARBA00023002"/>
    </source>
</evidence>
<evidence type="ECO:0000259" key="12">
    <source>
        <dbReference type="Pfam" id="PF04209"/>
    </source>
</evidence>
<dbReference type="GO" id="GO:0005737">
    <property type="term" value="C:cytoplasm"/>
    <property type="evidence" value="ECO:0007669"/>
    <property type="project" value="TreeGrafter"/>
</dbReference>
<comment type="caution">
    <text evidence="14">The sequence shown here is derived from an EMBL/GenBank/DDBJ whole genome shotgun (WGS) entry which is preliminary data.</text>
</comment>
<keyword evidence="5 14" id="KW-0223">Dioxygenase</keyword>
<accession>A0A2N5XNA1</accession>
<keyword evidence="6" id="KW-0560">Oxidoreductase</keyword>
<keyword evidence="3 11" id="KW-0479">Metal-binding</keyword>
<evidence type="ECO:0000313" key="14">
    <source>
        <dbReference type="EMBL" id="PLW75962.1"/>
    </source>
</evidence>
<dbReference type="EMBL" id="PKUQ01000042">
    <property type="protein sequence ID" value="PLW75962.1"/>
    <property type="molecule type" value="Genomic_DNA"/>
</dbReference>
<dbReference type="Pfam" id="PF04209">
    <property type="entry name" value="HgmA_C"/>
    <property type="match status" value="1"/>
</dbReference>
<name>A0A2N5XNA1_9HYPH</name>